<proteinExistence type="predicted"/>
<dbReference type="AlphaFoldDB" id="A0ABD1ENB5"/>
<dbReference type="Proteomes" id="UP001566132">
    <property type="component" value="Unassembled WGS sequence"/>
</dbReference>
<name>A0ABD1ENB5_HYPHA</name>
<gene>
    <name evidence="2" type="ORF">ABEB36_008008</name>
</gene>
<protein>
    <submittedName>
        <fullName evidence="2">Uncharacterized protein</fullName>
    </submittedName>
</protein>
<dbReference type="EMBL" id="JBDJPC010000006">
    <property type="protein sequence ID" value="KAL1496965.1"/>
    <property type="molecule type" value="Genomic_DNA"/>
</dbReference>
<evidence type="ECO:0000313" key="3">
    <source>
        <dbReference type="Proteomes" id="UP001566132"/>
    </source>
</evidence>
<evidence type="ECO:0000256" key="1">
    <source>
        <dbReference type="SAM" id="SignalP"/>
    </source>
</evidence>
<comment type="caution">
    <text evidence="2">The sequence shown here is derived from an EMBL/GenBank/DDBJ whole genome shotgun (WGS) entry which is preliminary data.</text>
</comment>
<sequence>MKGVVLVLLLSSLTICVFSTDLDNDMNFFAGILHIAITLVEVILSNPKYAEIDLINPVSLNTSSIPDIFKIEGTFDANRLFIYGLNGILSNSDLTTIEWSEELQALEIGVNISIPNEVGIKLDSYVMDLGLFDAIPLYGNGDIGFGMHSIHFDIFLRIYVAVTQTDENEKKIETKILDLDLNPELSAFKVEVTNFWNNPELSTVISDTLSELLDLLVVIYDLDKECTNCVLSSVLQTILNNDQSNIWKNLAAKCKHICIPPANAFLNSIFQDKDTQNFNITDMTDKDIIRIIEIAVDYMTKEIERHISSLN</sequence>
<feature type="signal peptide" evidence="1">
    <location>
        <begin position="1"/>
        <end position="19"/>
    </location>
</feature>
<keyword evidence="1" id="KW-0732">Signal</keyword>
<reference evidence="2 3" key="1">
    <citation type="submission" date="2024-05" db="EMBL/GenBank/DDBJ databases">
        <title>Genetic variation in Jamaican populations of the coffee berry borer (Hypothenemus hampei).</title>
        <authorList>
            <person name="Errbii M."/>
            <person name="Myrie A."/>
        </authorList>
    </citation>
    <scope>NUCLEOTIDE SEQUENCE [LARGE SCALE GENOMIC DNA]</scope>
    <source>
        <strain evidence="2">JA-Hopewell-2020-01-JO</strain>
        <tissue evidence="2">Whole body</tissue>
    </source>
</reference>
<accession>A0ABD1ENB5</accession>
<keyword evidence="3" id="KW-1185">Reference proteome</keyword>
<organism evidence="2 3">
    <name type="scientific">Hypothenemus hampei</name>
    <name type="common">Coffee berry borer</name>
    <dbReference type="NCBI Taxonomy" id="57062"/>
    <lineage>
        <taxon>Eukaryota</taxon>
        <taxon>Metazoa</taxon>
        <taxon>Ecdysozoa</taxon>
        <taxon>Arthropoda</taxon>
        <taxon>Hexapoda</taxon>
        <taxon>Insecta</taxon>
        <taxon>Pterygota</taxon>
        <taxon>Neoptera</taxon>
        <taxon>Endopterygota</taxon>
        <taxon>Coleoptera</taxon>
        <taxon>Polyphaga</taxon>
        <taxon>Cucujiformia</taxon>
        <taxon>Curculionidae</taxon>
        <taxon>Scolytinae</taxon>
        <taxon>Hypothenemus</taxon>
    </lineage>
</organism>
<feature type="chain" id="PRO_5044766710" evidence="1">
    <location>
        <begin position="20"/>
        <end position="311"/>
    </location>
</feature>
<evidence type="ECO:0000313" key="2">
    <source>
        <dbReference type="EMBL" id="KAL1496965.1"/>
    </source>
</evidence>